<dbReference type="GO" id="GO:0045892">
    <property type="term" value="P:negative regulation of DNA-templated transcription"/>
    <property type="evidence" value="ECO:0007669"/>
    <property type="project" value="InterPro"/>
</dbReference>
<dbReference type="InterPro" id="IPR040391">
    <property type="entry name" value="BEND5"/>
</dbReference>
<evidence type="ECO:0000313" key="2">
    <source>
        <dbReference type="EMBL" id="KAH9374914.1"/>
    </source>
</evidence>
<gene>
    <name evidence="2" type="ORF">HPB48_022961</name>
</gene>
<evidence type="ECO:0000313" key="3">
    <source>
        <dbReference type="Proteomes" id="UP000821853"/>
    </source>
</evidence>
<dbReference type="AlphaFoldDB" id="A0A9J6GI67"/>
<dbReference type="EMBL" id="JABSTR010000007">
    <property type="protein sequence ID" value="KAH9374914.1"/>
    <property type="molecule type" value="Genomic_DNA"/>
</dbReference>
<reference evidence="2 3" key="1">
    <citation type="journal article" date="2020" name="Cell">
        <title>Large-Scale Comparative Analyses of Tick Genomes Elucidate Their Genetic Diversity and Vector Capacities.</title>
        <authorList>
            <consortium name="Tick Genome and Microbiome Consortium (TIGMIC)"/>
            <person name="Jia N."/>
            <person name="Wang J."/>
            <person name="Shi W."/>
            <person name="Du L."/>
            <person name="Sun Y."/>
            <person name="Zhan W."/>
            <person name="Jiang J.F."/>
            <person name="Wang Q."/>
            <person name="Zhang B."/>
            <person name="Ji P."/>
            <person name="Bell-Sakyi L."/>
            <person name="Cui X.M."/>
            <person name="Yuan T.T."/>
            <person name="Jiang B.G."/>
            <person name="Yang W.F."/>
            <person name="Lam T.T."/>
            <person name="Chang Q.C."/>
            <person name="Ding S.J."/>
            <person name="Wang X.J."/>
            <person name="Zhu J.G."/>
            <person name="Ruan X.D."/>
            <person name="Zhao L."/>
            <person name="Wei J.T."/>
            <person name="Ye R.Z."/>
            <person name="Que T.C."/>
            <person name="Du C.H."/>
            <person name="Zhou Y.H."/>
            <person name="Cheng J.X."/>
            <person name="Dai P.F."/>
            <person name="Guo W.B."/>
            <person name="Han X.H."/>
            <person name="Huang E.J."/>
            <person name="Li L.F."/>
            <person name="Wei W."/>
            <person name="Gao Y.C."/>
            <person name="Liu J.Z."/>
            <person name="Shao H.Z."/>
            <person name="Wang X."/>
            <person name="Wang C.C."/>
            <person name="Yang T.C."/>
            <person name="Huo Q.B."/>
            <person name="Li W."/>
            <person name="Chen H.Y."/>
            <person name="Chen S.E."/>
            <person name="Zhou L.G."/>
            <person name="Ni X.B."/>
            <person name="Tian J.H."/>
            <person name="Sheng Y."/>
            <person name="Liu T."/>
            <person name="Pan Y.S."/>
            <person name="Xia L.Y."/>
            <person name="Li J."/>
            <person name="Zhao F."/>
            <person name="Cao W.C."/>
        </authorList>
    </citation>
    <scope>NUCLEOTIDE SEQUENCE [LARGE SCALE GENOMIC DNA]</scope>
    <source>
        <strain evidence="2">HaeL-2018</strain>
    </source>
</reference>
<proteinExistence type="predicted"/>
<name>A0A9J6GI67_HAELO</name>
<dbReference type="VEuPathDB" id="VectorBase:HLOH_041401"/>
<dbReference type="GO" id="GO:0003677">
    <property type="term" value="F:DNA binding"/>
    <property type="evidence" value="ECO:0007669"/>
    <property type="project" value="InterPro"/>
</dbReference>
<keyword evidence="1" id="KW-0175">Coiled coil</keyword>
<evidence type="ECO:0000256" key="1">
    <source>
        <dbReference type="SAM" id="Coils"/>
    </source>
</evidence>
<dbReference type="PANTHER" id="PTHR14628:SF1">
    <property type="entry name" value="BEN DOMAIN-CONTAINING PROTEIN 5"/>
    <property type="match status" value="1"/>
</dbReference>
<dbReference type="OrthoDB" id="6516178at2759"/>
<sequence>MYALIRYKFDSKTAIVEDVLIQNFEPANVADFDPTKAYNVYWKGDDTTEGGYYSANILHLTETKEQMDVFAEKRTRVPVIPSQTKRKAPKKGTSTKKLRLDVRRAQEEELLQEVLEEEDLIPKHIHEAVKRKLKAAQDELEAVKGHLQGQSVQNVLPTSSCCCKEEDYVALRAEVKELRRLNKDLQRSLLCKAFATAPFDYFFYAALFHIYMGEGIPEDEKAKRLKAVRKHLCQKLGDMQRK</sequence>
<comment type="caution">
    <text evidence="2">The sequence shown here is derived from an EMBL/GenBank/DDBJ whole genome shotgun (WGS) entry which is preliminary data.</text>
</comment>
<accession>A0A9J6GI67</accession>
<protein>
    <recommendedName>
        <fullName evidence="4">BEN domain-containing protein</fullName>
    </recommendedName>
</protein>
<keyword evidence="3" id="KW-1185">Reference proteome</keyword>
<dbReference type="PANTHER" id="PTHR14628">
    <property type="entry name" value="BEN DOMAIN-CONTAINING PROTEIN 5"/>
    <property type="match status" value="1"/>
</dbReference>
<dbReference type="OMA" id="CCCKEED"/>
<dbReference type="Proteomes" id="UP000821853">
    <property type="component" value="Chromosome 5"/>
</dbReference>
<organism evidence="2 3">
    <name type="scientific">Haemaphysalis longicornis</name>
    <name type="common">Bush tick</name>
    <dbReference type="NCBI Taxonomy" id="44386"/>
    <lineage>
        <taxon>Eukaryota</taxon>
        <taxon>Metazoa</taxon>
        <taxon>Ecdysozoa</taxon>
        <taxon>Arthropoda</taxon>
        <taxon>Chelicerata</taxon>
        <taxon>Arachnida</taxon>
        <taxon>Acari</taxon>
        <taxon>Parasitiformes</taxon>
        <taxon>Ixodida</taxon>
        <taxon>Ixodoidea</taxon>
        <taxon>Ixodidae</taxon>
        <taxon>Haemaphysalinae</taxon>
        <taxon>Haemaphysalis</taxon>
    </lineage>
</organism>
<evidence type="ECO:0008006" key="4">
    <source>
        <dbReference type="Google" id="ProtNLM"/>
    </source>
</evidence>
<feature type="coiled-coil region" evidence="1">
    <location>
        <begin position="126"/>
        <end position="188"/>
    </location>
</feature>